<evidence type="ECO:0000313" key="9">
    <source>
        <dbReference type="EMBL" id="KAF3335428.1"/>
    </source>
</evidence>
<dbReference type="GO" id="GO:0003973">
    <property type="term" value="F:(S)-2-hydroxy-acid oxidase activity"/>
    <property type="evidence" value="ECO:0007669"/>
    <property type="project" value="UniProtKB-EC"/>
</dbReference>
<dbReference type="SUPFAM" id="SSF51395">
    <property type="entry name" value="FMN-linked oxidoreductases"/>
    <property type="match status" value="1"/>
</dbReference>
<comment type="pathway">
    <text evidence="2">Photosynthesis; photorespiration; glycine from 2-phosphoglycolate: step 2/3.</text>
</comment>
<protein>
    <submittedName>
        <fullName evidence="9">Peroxisomal (S)-2-hydroxy-acid oxidase GLO1-like protein</fullName>
    </submittedName>
</protein>
<comment type="cofactor">
    <cofactor evidence="1">
        <name>FMN</name>
        <dbReference type="ChEBI" id="CHEBI:58210"/>
    </cofactor>
</comment>
<reference evidence="9" key="1">
    <citation type="submission" date="2020-01" db="EMBL/GenBank/DDBJ databases">
        <title>Genome sequence of Kobresia littledalei, the first chromosome-level genome in the family Cyperaceae.</title>
        <authorList>
            <person name="Qu G."/>
        </authorList>
    </citation>
    <scope>NUCLEOTIDE SEQUENCE</scope>
    <source>
        <strain evidence="9">C.B.Clarke</strain>
        <tissue evidence="9">Leaf</tissue>
    </source>
</reference>
<gene>
    <name evidence="9" type="ORF">FCM35_KLT19935</name>
</gene>
<evidence type="ECO:0000256" key="5">
    <source>
        <dbReference type="ARBA" id="ARBA00022643"/>
    </source>
</evidence>
<keyword evidence="6" id="KW-0560">Oxidoreductase</keyword>
<evidence type="ECO:0000256" key="7">
    <source>
        <dbReference type="ARBA" id="ARBA00036241"/>
    </source>
</evidence>
<accession>A0A833VU91</accession>
<evidence type="ECO:0000256" key="1">
    <source>
        <dbReference type="ARBA" id="ARBA00001917"/>
    </source>
</evidence>
<feature type="domain" description="FMN hydroxy acid dehydrogenase" evidence="8">
    <location>
        <begin position="35"/>
        <end position="239"/>
    </location>
</feature>
<dbReference type="Gene3D" id="3.20.20.70">
    <property type="entry name" value="Aldolase class I"/>
    <property type="match status" value="1"/>
</dbReference>
<name>A0A833VU91_9POAL</name>
<dbReference type="PANTHER" id="PTHR10578:SF107">
    <property type="entry name" value="2-HYDROXYACID OXIDASE 1"/>
    <property type="match status" value="1"/>
</dbReference>
<keyword evidence="3" id="KW-0323">Glycolate pathway</keyword>
<comment type="caution">
    <text evidence="9">The sequence shown here is derived from an EMBL/GenBank/DDBJ whole genome shotgun (WGS) entry which is preliminary data.</text>
</comment>
<evidence type="ECO:0000259" key="8">
    <source>
        <dbReference type="PROSITE" id="PS51349"/>
    </source>
</evidence>
<dbReference type="PROSITE" id="PS51349">
    <property type="entry name" value="FMN_HYDROXY_ACID_DH_2"/>
    <property type="match status" value="1"/>
</dbReference>
<sequence length="239" mass="27182">MKLEYTLQESSPTKKGYFQLLKKRAVILWMLDPAERDAVRVNEAVHKWKPRRIKGDDVSRNDMTTTVLSFKISMPNMVAPTAMKVIPHRKWALLGEYATAQTASTAGTIMTLSSWATSSVEEVASIAPRIRFFHLIVYNDRNVVAQLVRRRRAERAGFKAITLTVDTPRLGAAYPILRNGMTNDSGLASYVANQGDRTLRWKKLRSRTANFCQRKKYVILVTSYIKDTNNKNNTKLALM</sequence>
<proteinExistence type="predicted"/>
<keyword evidence="5" id="KW-0288">FMN</keyword>
<evidence type="ECO:0000256" key="6">
    <source>
        <dbReference type="ARBA" id="ARBA00023002"/>
    </source>
</evidence>
<dbReference type="EMBL" id="SWLB01000008">
    <property type="protein sequence ID" value="KAF3335428.1"/>
    <property type="molecule type" value="Genomic_DNA"/>
</dbReference>
<dbReference type="AlphaFoldDB" id="A0A833VU91"/>
<dbReference type="InterPro" id="IPR037396">
    <property type="entry name" value="FMN_HAD"/>
</dbReference>
<keyword evidence="10" id="KW-1185">Reference proteome</keyword>
<dbReference type="InterPro" id="IPR013785">
    <property type="entry name" value="Aldolase_TIM"/>
</dbReference>
<dbReference type="InterPro" id="IPR000262">
    <property type="entry name" value="FMN-dep_DH"/>
</dbReference>
<evidence type="ECO:0000313" key="10">
    <source>
        <dbReference type="Proteomes" id="UP000623129"/>
    </source>
</evidence>
<dbReference type="PANTHER" id="PTHR10578">
    <property type="entry name" value="S -2-HYDROXY-ACID OXIDASE-RELATED"/>
    <property type="match status" value="1"/>
</dbReference>
<dbReference type="GO" id="GO:0009854">
    <property type="term" value="P:oxidative photosynthetic carbon pathway"/>
    <property type="evidence" value="ECO:0007669"/>
    <property type="project" value="UniProtKB-KW"/>
</dbReference>
<organism evidence="9 10">
    <name type="scientific">Carex littledalei</name>
    <dbReference type="NCBI Taxonomy" id="544730"/>
    <lineage>
        <taxon>Eukaryota</taxon>
        <taxon>Viridiplantae</taxon>
        <taxon>Streptophyta</taxon>
        <taxon>Embryophyta</taxon>
        <taxon>Tracheophyta</taxon>
        <taxon>Spermatophyta</taxon>
        <taxon>Magnoliopsida</taxon>
        <taxon>Liliopsida</taxon>
        <taxon>Poales</taxon>
        <taxon>Cyperaceae</taxon>
        <taxon>Cyperoideae</taxon>
        <taxon>Cariceae</taxon>
        <taxon>Carex</taxon>
        <taxon>Carex subgen. Euthyceras</taxon>
    </lineage>
</organism>
<evidence type="ECO:0000256" key="4">
    <source>
        <dbReference type="ARBA" id="ARBA00022630"/>
    </source>
</evidence>
<dbReference type="OrthoDB" id="25826at2759"/>
<comment type="catalytic activity">
    <reaction evidence="7">
        <text>glycolate + O2 = glyoxylate + H2O2</text>
        <dbReference type="Rhea" id="RHEA:25311"/>
        <dbReference type="ChEBI" id="CHEBI:15379"/>
        <dbReference type="ChEBI" id="CHEBI:16240"/>
        <dbReference type="ChEBI" id="CHEBI:29805"/>
        <dbReference type="ChEBI" id="CHEBI:36655"/>
        <dbReference type="EC" id="1.1.3.15"/>
    </reaction>
    <physiologicalReaction direction="left-to-right" evidence="7">
        <dbReference type="Rhea" id="RHEA:25312"/>
    </physiologicalReaction>
</comment>
<dbReference type="Pfam" id="PF01070">
    <property type="entry name" value="FMN_dh"/>
    <property type="match status" value="1"/>
</dbReference>
<dbReference type="GO" id="GO:0005777">
    <property type="term" value="C:peroxisome"/>
    <property type="evidence" value="ECO:0007669"/>
    <property type="project" value="TreeGrafter"/>
</dbReference>
<evidence type="ECO:0000256" key="2">
    <source>
        <dbReference type="ARBA" id="ARBA00004923"/>
    </source>
</evidence>
<dbReference type="Proteomes" id="UP000623129">
    <property type="component" value="Unassembled WGS sequence"/>
</dbReference>
<keyword evidence="4" id="KW-0285">Flavoprotein</keyword>
<evidence type="ECO:0000256" key="3">
    <source>
        <dbReference type="ARBA" id="ARBA00022594"/>
    </source>
</evidence>